<sequence length="60" mass="6885">MNVAEMIALRFARQVIMYSSRTHGGGDIFDMLNLLFDSMKYCICPDSESIEPIEIKILQE</sequence>
<accession>A0A0P1ARD1</accession>
<dbReference type="Proteomes" id="UP000054928">
    <property type="component" value="Unassembled WGS sequence"/>
</dbReference>
<dbReference type="GeneID" id="36408888"/>
<evidence type="ECO:0000313" key="2">
    <source>
        <dbReference type="Proteomes" id="UP000054928"/>
    </source>
</evidence>
<name>A0A0P1ARD1_PLAHL</name>
<evidence type="ECO:0000313" key="1">
    <source>
        <dbReference type="EMBL" id="CEG43641.1"/>
    </source>
</evidence>
<proteinExistence type="predicted"/>
<dbReference type="EMBL" id="CCYD01000733">
    <property type="protein sequence ID" value="CEG43641.1"/>
    <property type="molecule type" value="Genomic_DNA"/>
</dbReference>
<dbReference type="OrthoDB" id="47785at2759"/>
<organism evidence="1 2">
    <name type="scientific">Plasmopara halstedii</name>
    <name type="common">Downy mildew of sunflower</name>
    <dbReference type="NCBI Taxonomy" id="4781"/>
    <lineage>
        <taxon>Eukaryota</taxon>
        <taxon>Sar</taxon>
        <taxon>Stramenopiles</taxon>
        <taxon>Oomycota</taxon>
        <taxon>Peronosporomycetes</taxon>
        <taxon>Peronosporales</taxon>
        <taxon>Peronosporaceae</taxon>
        <taxon>Plasmopara</taxon>
    </lineage>
</organism>
<feature type="non-terminal residue" evidence="1">
    <location>
        <position position="60"/>
    </location>
</feature>
<reference evidence="2" key="1">
    <citation type="submission" date="2014-09" db="EMBL/GenBank/DDBJ databases">
        <authorList>
            <person name="Sharma Rahul"/>
            <person name="Thines Marco"/>
        </authorList>
    </citation>
    <scope>NUCLEOTIDE SEQUENCE [LARGE SCALE GENOMIC DNA]</scope>
</reference>
<keyword evidence="2" id="KW-1185">Reference proteome</keyword>
<protein>
    <submittedName>
        <fullName evidence="1">Uncharacterized protein</fullName>
    </submittedName>
</protein>
<dbReference type="RefSeq" id="XP_024580010.1">
    <property type="nucleotide sequence ID" value="XM_024729654.1"/>
</dbReference>
<dbReference type="AlphaFoldDB" id="A0A0P1ARD1"/>